<name>A0A485M3F9_9ZZZZ</name>
<dbReference type="EMBL" id="CAADRM010000127">
    <property type="protein sequence ID" value="VFU17086.1"/>
    <property type="molecule type" value="Genomic_DNA"/>
</dbReference>
<sequence>MIHKTSPIVLFVFNRPWHTRQTIEALHNNALASQSDLIIFSDGVRDDRDLSPVFEVRNYVRSIKGFRSLEIVEKPENQGLANSIINGVSSVIDRYGRAIVLEDDIVTSPYFLSYMNAALDFYEETERVFTVCGYNHPPELLKIPRHYTHDVFFTYRNSSWGWATWKNRWLKADWQVSDYSSFKGSVAARKSFDRSGSDLSDMLIAQMEGQIDSWAIRWTYSHFVHNSLALWPIRSFVNNIGHDNTGIHSRRTTIYCNDLSRTKKDPKLPPVPFVDEQLLKNFARVYKRGPLTRFKKFLVGMGNK</sequence>
<dbReference type="Gene3D" id="3.90.550.10">
    <property type="entry name" value="Spore Coat Polysaccharide Biosynthesis Protein SpsA, Chain A"/>
    <property type="match status" value="1"/>
</dbReference>
<dbReference type="SUPFAM" id="SSF53448">
    <property type="entry name" value="Nucleotide-diphospho-sugar transferases"/>
    <property type="match status" value="1"/>
</dbReference>
<organism evidence="1">
    <name type="scientific">anaerobic digester metagenome</name>
    <dbReference type="NCBI Taxonomy" id="1263854"/>
    <lineage>
        <taxon>unclassified sequences</taxon>
        <taxon>metagenomes</taxon>
        <taxon>ecological metagenomes</taxon>
    </lineage>
</organism>
<proteinExistence type="predicted"/>
<evidence type="ECO:0000313" key="1">
    <source>
        <dbReference type="EMBL" id="VFU17086.1"/>
    </source>
</evidence>
<accession>A0A485M3F9</accession>
<dbReference type="InterPro" id="IPR029044">
    <property type="entry name" value="Nucleotide-diphossugar_trans"/>
</dbReference>
<gene>
    <name evidence="1" type="ORF">SCFA_610005</name>
</gene>
<dbReference type="AlphaFoldDB" id="A0A485M3F9"/>
<reference evidence="1" key="1">
    <citation type="submission" date="2019-03" db="EMBL/GenBank/DDBJ databases">
        <authorList>
            <person name="Hao L."/>
        </authorList>
    </citation>
    <scope>NUCLEOTIDE SEQUENCE</scope>
</reference>
<protein>
    <submittedName>
        <fullName evidence="1">Uncharacterized protein</fullName>
    </submittedName>
</protein>